<dbReference type="GO" id="GO:0003676">
    <property type="term" value="F:nucleic acid binding"/>
    <property type="evidence" value="ECO:0007669"/>
    <property type="project" value="InterPro"/>
</dbReference>
<protein>
    <submittedName>
        <fullName evidence="1">Uncharacterized protein</fullName>
    </submittedName>
</protein>
<dbReference type="InterPro" id="IPR036397">
    <property type="entry name" value="RNaseH_sf"/>
</dbReference>
<name>A0AAV8XMH0_9CUCU</name>
<evidence type="ECO:0000313" key="2">
    <source>
        <dbReference type="Proteomes" id="UP001162162"/>
    </source>
</evidence>
<dbReference type="Proteomes" id="UP001162162">
    <property type="component" value="Unassembled WGS sequence"/>
</dbReference>
<dbReference type="Gene3D" id="3.30.420.10">
    <property type="entry name" value="Ribonuclease H-like superfamily/Ribonuclease H"/>
    <property type="match status" value="1"/>
</dbReference>
<dbReference type="EMBL" id="JAPWTK010000446">
    <property type="protein sequence ID" value="KAJ8940250.1"/>
    <property type="molecule type" value="Genomic_DNA"/>
</dbReference>
<proteinExistence type="predicted"/>
<reference evidence="1" key="1">
    <citation type="journal article" date="2023" name="Insect Mol. Biol.">
        <title>Genome sequencing provides insights into the evolution of gene families encoding plant cell wall-degrading enzymes in longhorned beetles.</title>
        <authorList>
            <person name="Shin N.R."/>
            <person name="Okamura Y."/>
            <person name="Kirsch R."/>
            <person name="Pauchet Y."/>
        </authorList>
    </citation>
    <scope>NUCLEOTIDE SEQUENCE</scope>
    <source>
        <strain evidence="1">AMC_N1</strain>
    </source>
</reference>
<comment type="caution">
    <text evidence="1">The sequence shown here is derived from an EMBL/GenBank/DDBJ whole genome shotgun (WGS) entry which is preliminary data.</text>
</comment>
<evidence type="ECO:0000313" key="1">
    <source>
        <dbReference type="EMBL" id="KAJ8940250.1"/>
    </source>
</evidence>
<accession>A0AAV8XMH0</accession>
<keyword evidence="2" id="KW-1185">Reference proteome</keyword>
<gene>
    <name evidence="1" type="ORF">NQ318_016707</name>
</gene>
<feature type="non-terminal residue" evidence="1">
    <location>
        <position position="70"/>
    </location>
</feature>
<sequence>MRIKSHRVCGFTDIAKRMRPYLTGERYQEFLQNDLVPALAVISPNENDPDILDNTLWFQQNGAPPHYARS</sequence>
<organism evidence="1 2">
    <name type="scientific">Aromia moschata</name>
    <dbReference type="NCBI Taxonomy" id="1265417"/>
    <lineage>
        <taxon>Eukaryota</taxon>
        <taxon>Metazoa</taxon>
        <taxon>Ecdysozoa</taxon>
        <taxon>Arthropoda</taxon>
        <taxon>Hexapoda</taxon>
        <taxon>Insecta</taxon>
        <taxon>Pterygota</taxon>
        <taxon>Neoptera</taxon>
        <taxon>Endopterygota</taxon>
        <taxon>Coleoptera</taxon>
        <taxon>Polyphaga</taxon>
        <taxon>Cucujiformia</taxon>
        <taxon>Chrysomeloidea</taxon>
        <taxon>Cerambycidae</taxon>
        <taxon>Cerambycinae</taxon>
        <taxon>Callichromatini</taxon>
        <taxon>Aromia</taxon>
    </lineage>
</organism>
<dbReference type="AlphaFoldDB" id="A0AAV8XMH0"/>